<evidence type="ECO:0000313" key="2">
    <source>
        <dbReference type="EMBL" id="MCR6490644.1"/>
    </source>
</evidence>
<gene>
    <name evidence="2" type="ORF">M8542_48385</name>
</gene>
<dbReference type="EMBL" id="JAMXQV010000051">
    <property type="protein sequence ID" value="MCR6490644.1"/>
    <property type="molecule type" value="Genomic_DNA"/>
</dbReference>
<name>A0A9X2SQ36_9PSEU</name>
<reference evidence="2" key="1">
    <citation type="submission" date="2022-06" db="EMBL/GenBank/DDBJ databases">
        <title>Amycolatopsis iheyaensis sp. nov., a new species of the genus Amycolatopsis isolated from soil in Iheya island, Japan.</title>
        <authorList>
            <person name="Ngamcharungchit C."/>
            <person name="Kanto H."/>
            <person name="Take A."/>
            <person name="Intra B."/>
            <person name="Matsumoto A."/>
            <person name="Panbangred W."/>
            <person name="Inahashi Y."/>
        </authorList>
    </citation>
    <scope>NUCLEOTIDE SEQUENCE</scope>
    <source>
        <strain evidence="2">OK19-0408</strain>
    </source>
</reference>
<protein>
    <submittedName>
        <fullName evidence="2">Uncharacterized protein</fullName>
    </submittedName>
</protein>
<proteinExistence type="predicted"/>
<dbReference type="RefSeq" id="WP_257927215.1">
    <property type="nucleotide sequence ID" value="NZ_JAMXQV010000051.1"/>
</dbReference>
<evidence type="ECO:0000256" key="1">
    <source>
        <dbReference type="SAM" id="MobiDB-lite"/>
    </source>
</evidence>
<feature type="region of interest" description="Disordered" evidence="1">
    <location>
        <begin position="56"/>
        <end position="96"/>
    </location>
</feature>
<organism evidence="2 3">
    <name type="scientific">Amycolatopsis iheyensis</name>
    <dbReference type="NCBI Taxonomy" id="2945988"/>
    <lineage>
        <taxon>Bacteria</taxon>
        <taxon>Bacillati</taxon>
        <taxon>Actinomycetota</taxon>
        <taxon>Actinomycetes</taxon>
        <taxon>Pseudonocardiales</taxon>
        <taxon>Pseudonocardiaceae</taxon>
        <taxon>Amycolatopsis</taxon>
    </lineage>
</organism>
<accession>A0A9X2SQ36</accession>
<evidence type="ECO:0000313" key="3">
    <source>
        <dbReference type="Proteomes" id="UP001144096"/>
    </source>
</evidence>
<sequence length="96" mass="10479">MSRRRARFGRIDPWCLLAAVPLVCVAALLIALAQPVAGVVVLVPAALVPVFDAWANRPSPAPPRPRPVRRRQPGCVPGRAPARPRPVPVTRYPPRR</sequence>
<dbReference type="AlphaFoldDB" id="A0A9X2SQ36"/>
<comment type="caution">
    <text evidence="2">The sequence shown here is derived from an EMBL/GenBank/DDBJ whole genome shotgun (WGS) entry which is preliminary data.</text>
</comment>
<keyword evidence="3" id="KW-1185">Reference proteome</keyword>
<dbReference type="Proteomes" id="UP001144096">
    <property type="component" value="Unassembled WGS sequence"/>
</dbReference>